<accession>A0AAV3UEU2</accession>
<dbReference type="InterPro" id="IPR026371">
    <property type="entry name" value="PGF_CTERM"/>
</dbReference>
<evidence type="ECO:0000256" key="1">
    <source>
        <dbReference type="ARBA" id="ARBA00022729"/>
    </source>
</evidence>
<name>A0AAV3UEU2_9EURY</name>
<dbReference type="Proteomes" id="UP001501729">
    <property type="component" value="Unassembled WGS sequence"/>
</dbReference>
<feature type="region of interest" description="Disordered" evidence="2">
    <location>
        <begin position="170"/>
        <end position="235"/>
    </location>
</feature>
<dbReference type="GeneID" id="68612135"/>
<reference evidence="5 6" key="1">
    <citation type="journal article" date="2019" name="Int. J. Syst. Evol. Microbiol.">
        <title>The Global Catalogue of Microorganisms (GCM) 10K type strain sequencing project: providing services to taxonomists for standard genome sequencing and annotation.</title>
        <authorList>
            <consortium name="The Broad Institute Genomics Platform"/>
            <consortium name="The Broad Institute Genome Sequencing Center for Infectious Disease"/>
            <person name="Wu L."/>
            <person name="Ma J."/>
        </authorList>
    </citation>
    <scope>NUCLEOTIDE SEQUENCE [LARGE SCALE GENOMIC DNA]</scope>
    <source>
        <strain evidence="5 6">JCM 17504</strain>
    </source>
</reference>
<evidence type="ECO:0000256" key="2">
    <source>
        <dbReference type="SAM" id="MobiDB-lite"/>
    </source>
</evidence>
<dbReference type="RefSeq" id="WP_227776326.1">
    <property type="nucleotide sequence ID" value="NZ_BAABKX010000001.1"/>
</dbReference>
<feature type="transmembrane region" description="Helical" evidence="3">
    <location>
        <begin position="236"/>
        <end position="253"/>
    </location>
</feature>
<dbReference type="AlphaFoldDB" id="A0AAV3UEU2"/>
<proteinExistence type="predicted"/>
<keyword evidence="3" id="KW-1133">Transmembrane helix</keyword>
<organism evidence="5 6">
    <name type="scientific">Haladaptatus pallidirubidus</name>
    <dbReference type="NCBI Taxonomy" id="1008152"/>
    <lineage>
        <taxon>Archaea</taxon>
        <taxon>Methanobacteriati</taxon>
        <taxon>Methanobacteriota</taxon>
        <taxon>Stenosarchaea group</taxon>
        <taxon>Halobacteria</taxon>
        <taxon>Halobacteriales</taxon>
        <taxon>Haladaptataceae</taxon>
        <taxon>Haladaptatus</taxon>
    </lineage>
</organism>
<dbReference type="Pfam" id="PF18204">
    <property type="entry name" value="PGF-CTERM"/>
    <property type="match status" value="1"/>
</dbReference>
<feature type="compositionally biased region" description="Low complexity" evidence="2">
    <location>
        <begin position="170"/>
        <end position="181"/>
    </location>
</feature>
<feature type="domain" description="PGF-CTERM archaeal protein-sorting signal" evidence="4">
    <location>
        <begin position="234"/>
        <end position="256"/>
    </location>
</feature>
<sequence length="256" mass="26231">MMSHNYVSAVLTALVVISLFSGTTTATSVTTSLVDRSVGATSDVPFDHSTTEANNSSVSLDTGGDGFAFDAAANQTVRGQTSFDPDTELLVQIHARGQFFKSQTVSVQPNGSFAALFNFSGYDPGIEFGVVVATPESNETAATPLAVSDGVLRAGPASTTTTETLSTIMEPTTETATTADDAGTKTETDAESEVGTESEAAAESEVETTTEMTADDAAKQTATKTMEASDSSGQPGFGLIAAVVAVAGIAVLSRRR</sequence>
<keyword evidence="6" id="KW-1185">Reference proteome</keyword>
<keyword evidence="3" id="KW-0472">Membrane</keyword>
<keyword evidence="3" id="KW-0812">Transmembrane</keyword>
<keyword evidence="1" id="KW-0732">Signal</keyword>
<dbReference type="NCBIfam" id="NF045517">
    <property type="entry name" value="halo_surf_dom"/>
    <property type="match status" value="1"/>
</dbReference>
<evidence type="ECO:0000259" key="4">
    <source>
        <dbReference type="Pfam" id="PF18204"/>
    </source>
</evidence>
<protein>
    <recommendedName>
        <fullName evidence="4">PGF-CTERM archaeal protein-sorting signal domain-containing protein</fullName>
    </recommendedName>
</protein>
<dbReference type="EMBL" id="BAABKX010000001">
    <property type="protein sequence ID" value="GAA5046309.1"/>
    <property type="molecule type" value="Genomic_DNA"/>
</dbReference>
<evidence type="ECO:0000313" key="6">
    <source>
        <dbReference type="Proteomes" id="UP001501729"/>
    </source>
</evidence>
<evidence type="ECO:0000256" key="3">
    <source>
        <dbReference type="SAM" id="Phobius"/>
    </source>
</evidence>
<comment type="caution">
    <text evidence="5">The sequence shown here is derived from an EMBL/GenBank/DDBJ whole genome shotgun (WGS) entry which is preliminary data.</text>
</comment>
<evidence type="ECO:0000313" key="5">
    <source>
        <dbReference type="EMBL" id="GAA5046309.1"/>
    </source>
</evidence>
<feature type="compositionally biased region" description="Acidic residues" evidence="2">
    <location>
        <begin position="189"/>
        <end position="208"/>
    </location>
</feature>
<gene>
    <name evidence="5" type="ORF">GCM10025751_15430</name>
</gene>